<dbReference type="InterPro" id="IPR002888">
    <property type="entry name" value="2Fe-2S-bd"/>
</dbReference>
<dbReference type="OrthoDB" id="9792018at2"/>
<evidence type="ECO:0000256" key="5">
    <source>
        <dbReference type="ARBA" id="ARBA00023004"/>
    </source>
</evidence>
<dbReference type="InterPro" id="IPR016169">
    <property type="entry name" value="FAD-bd_PCMH_sub2"/>
</dbReference>
<dbReference type="Pfam" id="PF00111">
    <property type="entry name" value="Fer2"/>
    <property type="match status" value="1"/>
</dbReference>
<feature type="domain" description="2Fe-2S ferredoxin-type" evidence="6">
    <location>
        <begin position="2"/>
        <end position="83"/>
    </location>
</feature>
<keyword evidence="9" id="KW-1185">Reference proteome</keyword>
<dbReference type="Pfam" id="PF03450">
    <property type="entry name" value="CO_deh_flav_C"/>
    <property type="match status" value="1"/>
</dbReference>
<dbReference type="Gene3D" id="3.10.20.30">
    <property type="match status" value="1"/>
</dbReference>
<keyword evidence="2" id="KW-0479">Metal-binding</keyword>
<dbReference type="InterPro" id="IPR012675">
    <property type="entry name" value="Beta-grasp_dom_sf"/>
</dbReference>
<dbReference type="Proteomes" id="UP000198539">
    <property type="component" value="Unassembled WGS sequence"/>
</dbReference>
<dbReference type="EMBL" id="FNOM01000006">
    <property type="protein sequence ID" value="SDX22966.1"/>
    <property type="molecule type" value="Genomic_DNA"/>
</dbReference>
<dbReference type="SMART" id="SM01092">
    <property type="entry name" value="CO_deh_flav_C"/>
    <property type="match status" value="1"/>
</dbReference>
<dbReference type="RefSeq" id="WP_092889633.1">
    <property type="nucleotide sequence ID" value="NZ_CP061498.1"/>
</dbReference>
<dbReference type="SUPFAM" id="SSF54292">
    <property type="entry name" value="2Fe-2S ferredoxin-like"/>
    <property type="match status" value="1"/>
</dbReference>
<feature type="domain" description="FAD-binding PCMH-type" evidence="7">
    <location>
        <begin position="176"/>
        <end position="349"/>
    </location>
</feature>
<evidence type="ECO:0000256" key="1">
    <source>
        <dbReference type="ARBA" id="ARBA00022630"/>
    </source>
</evidence>
<dbReference type="SUPFAM" id="SSF56176">
    <property type="entry name" value="FAD-binding/transporter-associated domain-like"/>
    <property type="match status" value="1"/>
</dbReference>
<keyword evidence="1" id="KW-0285">Flavoprotein</keyword>
<dbReference type="GO" id="GO:0071949">
    <property type="term" value="F:FAD binding"/>
    <property type="evidence" value="ECO:0007669"/>
    <property type="project" value="InterPro"/>
</dbReference>
<keyword evidence="4" id="KW-0560">Oxidoreductase</keyword>
<dbReference type="Gene3D" id="1.10.150.120">
    <property type="entry name" value="[2Fe-2S]-binding domain"/>
    <property type="match status" value="1"/>
</dbReference>
<dbReference type="InterPro" id="IPR036010">
    <property type="entry name" value="2Fe-2S_ferredoxin-like_sf"/>
</dbReference>
<dbReference type="SUPFAM" id="SSF47741">
    <property type="entry name" value="CO dehydrogenase ISP C-domain like"/>
    <property type="match status" value="1"/>
</dbReference>
<accession>A0A1H3A026</accession>
<dbReference type="CDD" id="cd00207">
    <property type="entry name" value="fer2"/>
    <property type="match status" value="1"/>
</dbReference>
<evidence type="ECO:0000256" key="4">
    <source>
        <dbReference type="ARBA" id="ARBA00023002"/>
    </source>
</evidence>
<dbReference type="InterPro" id="IPR005107">
    <property type="entry name" value="CO_DH_flav_C"/>
</dbReference>
<dbReference type="GO" id="GO:0005506">
    <property type="term" value="F:iron ion binding"/>
    <property type="evidence" value="ECO:0007669"/>
    <property type="project" value="InterPro"/>
</dbReference>
<keyword evidence="3" id="KW-0274">FAD</keyword>
<evidence type="ECO:0000256" key="2">
    <source>
        <dbReference type="ARBA" id="ARBA00022723"/>
    </source>
</evidence>
<evidence type="ECO:0000259" key="6">
    <source>
        <dbReference type="PROSITE" id="PS51085"/>
    </source>
</evidence>
<dbReference type="InterPro" id="IPR016208">
    <property type="entry name" value="Ald_Oxase/xanthine_DH-like"/>
</dbReference>
<dbReference type="InterPro" id="IPR016167">
    <property type="entry name" value="FAD-bd_PCMH_sub1"/>
</dbReference>
<dbReference type="Gene3D" id="3.30.43.10">
    <property type="entry name" value="Uridine Diphospho-n-acetylenolpyruvylglucosamine Reductase, domain 2"/>
    <property type="match status" value="1"/>
</dbReference>
<dbReference type="InterPro" id="IPR001041">
    <property type="entry name" value="2Fe-2S_ferredoxin-type"/>
</dbReference>
<keyword evidence="5" id="KW-0408">Iron</keyword>
<dbReference type="NCBIfam" id="TIGR02963">
    <property type="entry name" value="xanthine_xdhA"/>
    <property type="match status" value="1"/>
</dbReference>
<dbReference type="Gene3D" id="3.30.390.50">
    <property type="entry name" value="CO dehydrogenase flavoprotein, C-terminal domain"/>
    <property type="match status" value="1"/>
</dbReference>
<gene>
    <name evidence="8" type="ORF">SAMN04488238_106150</name>
</gene>
<dbReference type="PROSITE" id="PS00197">
    <property type="entry name" value="2FE2S_FER_1"/>
    <property type="match status" value="1"/>
</dbReference>
<dbReference type="Gene3D" id="3.30.465.10">
    <property type="match status" value="1"/>
</dbReference>
<dbReference type="InterPro" id="IPR036683">
    <property type="entry name" value="CO_DH_flav_C_dom_sf"/>
</dbReference>
<dbReference type="InterPro" id="IPR016166">
    <property type="entry name" value="FAD-bd_PCMH"/>
</dbReference>
<dbReference type="PROSITE" id="PS51387">
    <property type="entry name" value="FAD_PCMH"/>
    <property type="match status" value="1"/>
</dbReference>
<dbReference type="PANTHER" id="PTHR45444">
    <property type="entry name" value="XANTHINE DEHYDROGENASE"/>
    <property type="match status" value="1"/>
</dbReference>
<evidence type="ECO:0000313" key="9">
    <source>
        <dbReference type="Proteomes" id="UP000198539"/>
    </source>
</evidence>
<dbReference type="InterPro" id="IPR012175">
    <property type="entry name" value="Xanth_DH_ssu_bac"/>
</dbReference>
<dbReference type="STRING" id="564137.SAMN04488238_106150"/>
<dbReference type="Pfam" id="PF01799">
    <property type="entry name" value="Fer2_2"/>
    <property type="match status" value="1"/>
</dbReference>
<dbReference type="GO" id="GO:0051537">
    <property type="term" value="F:2 iron, 2 sulfur cluster binding"/>
    <property type="evidence" value="ECO:0007669"/>
    <property type="project" value="InterPro"/>
</dbReference>
<dbReference type="Pfam" id="PF00941">
    <property type="entry name" value="FAD_binding_5"/>
    <property type="match status" value="1"/>
</dbReference>
<dbReference type="SUPFAM" id="SSF55447">
    <property type="entry name" value="CO dehydrogenase flavoprotein C-terminal domain-like"/>
    <property type="match status" value="1"/>
</dbReference>
<dbReference type="GO" id="GO:0004854">
    <property type="term" value="F:xanthine dehydrogenase activity"/>
    <property type="evidence" value="ECO:0007669"/>
    <property type="project" value="InterPro"/>
</dbReference>
<protein>
    <submittedName>
        <fullName evidence="8">Xanthine dehydrogenase small subunit</fullName>
    </submittedName>
</protein>
<proteinExistence type="predicted"/>
<sequence>MTEVAFLLNGTPVRVACPTPTVTLLDWLRDERGLTGTKEGCNEGDCGACTVMVSDADGARALNACILFLPQLEGRAVRTVEGVGSAEAPHPVQQAMVAHHGSQCGFCTPGFVMSMVTAHAEGATDHDDQLAGNLCRCTGYAPIIRAAEAAAEAALPDWIAQDEAARAAMVAADGVERDAEAAVFRPRTSDALADWYAAHPQATLIAGATDVGLWVTKQLRDLSPVAFLGGIADLRGVTVSDSEIHIRAMTTLADLREAIAPIHPDFAELIRRYGSAQVRNAATVGGNIANGSPIGDSPPALIALGAVLHLRHGATRRSLPLEDFFIDYGKQDRHAGEFVEAVTIPRQPDRLKCYKIAKRFDQDISALCGCFNITVVDGQVSAARIAFGGMAGTPARAHGAEAALSGAPWDRNSVARAMAAMAQDFAPLSDMRASAAYRMQTAQNLLLRYFLEDQGIATRVLEVRA</sequence>
<dbReference type="InterPro" id="IPR036884">
    <property type="entry name" value="2Fe-2S-bd_dom_sf"/>
</dbReference>
<name>A0A1H3A026_9RHOB</name>
<evidence type="ECO:0000259" key="7">
    <source>
        <dbReference type="PROSITE" id="PS51387"/>
    </source>
</evidence>
<reference evidence="8 9" key="1">
    <citation type="submission" date="2016-10" db="EMBL/GenBank/DDBJ databases">
        <authorList>
            <person name="de Groot N.N."/>
        </authorList>
    </citation>
    <scope>NUCLEOTIDE SEQUENCE [LARGE SCALE GENOMIC DNA]</scope>
    <source>
        <strain evidence="8 9">CGMCC 1.8894</strain>
    </source>
</reference>
<dbReference type="PIRSF" id="PIRSF036557">
    <property type="entry name" value="XdhA_RC"/>
    <property type="match status" value="1"/>
</dbReference>
<organism evidence="8 9">
    <name type="scientific">Roseicitreum antarcticum</name>
    <dbReference type="NCBI Taxonomy" id="564137"/>
    <lineage>
        <taxon>Bacteria</taxon>
        <taxon>Pseudomonadati</taxon>
        <taxon>Pseudomonadota</taxon>
        <taxon>Alphaproteobacteria</taxon>
        <taxon>Rhodobacterales</taxon>
        <taxon>Paracoccaceae</taxon>
        <taxon>Roseicitreum</taxon>
    </lineage>
</organism>
<dbReference type="InterPro" id="IPR014307">
    <property type="entry name" value="Xanthine_DH_ssu"/>
</dbReference>
<dbReference type="InterPro" id="IPR002346">
    <property type="entry name" value="Mopterin_DH_FAD-bd"/>
</dbReference>
<dbReference type="InterPro" id="IPR036318">
    <property type="entry name" value="FAD-bd_PCMH-like_sf"/>
</dbReference>
<dbReference type="PANTHER" id="PTHR45444:SF3">
    <property type="entry name" value="XANTHINE DEHYDROGENASE"/>
    <property type="match status" value="1"/>
</dbReference>
<evidence type="ECO:0000256" key="3">
    <source>
        <dbReference type="ARBA" id="ARBA00022827"/>
    </source>
</evidence>
<evidence type="ECO:0000313" key="8">
    <source>
        <dbReference type="EMBL" id="SDX22966.1"/>
    </source>
</evidence>
<dbReference type="PROSITE" id="PS51085">
    <property type="entry name" value="2FE2S_FER_2"/>
    <property type="match status" value="1"/>
</dbReference>
<dbReference type="AlphaFoldDB" id="A0A1H3A026"/>
<dbReference type="InterPro" id="IPR006058">
    <property type="entry name" value="2Fe2S_fd_BS"/>
</dbReference>